<dbReference type="EMBL" id="FQNC01000045">
    <property type="protein sequence ID" value="SGY64013.1"/>
    <property type="molecule type" value="Genomic_DNA"/>
</dbReference>
<dbReference type="STRING" id="796604.A0A2X0M869"/>
<name>A0A2X0M869_9BASI</name>
<accession>A0A2X0M869</accession>
<proteinExistence type="predicted"/>
<evidence type="ECO:0000313" key="2">
    <source>
        <dbReference type="Proteomes" id="UP000249464"/>
    </source>
</evidence>
<protein>
    <submittedName>
        <fullName evidence="1">BQ5605_C007g04860 protein</fullName>
    </submittedName>
</protein>
<reference evidence="1 2" key="1">
    <citation type="submission" date="2016-11" db="EMBL/GenBank/DDBJ databases">
        <authorList>
            <person name="Jaros S."/>
            <person name="Januszkiewicz K."/>
            <person name="Wedrychowicz H."/>
        </authorList>
    </citation>
    <scope>NUCLEOTIDE SEQUENCE [LARGE SCALE GENOMIC DNA]</scope>
</reference>
<sequence length="356" mass="40475">MTRTSRHHTTSTRQNTRREANLFAEFRSRDLSLCQYLSWYFSPSTRFEGVQTHRPKLFNSTWSSLKRVLDIILRLAREHGAQSRSRINDWIAEQVLYTCLIRVQADSIIIKEMKRTKCAFVVSHDLAPEVLASDYIDARLDAIAEDNSFISGRIRNLLSQCGDPPPAEPINCDKDPLQQPPLMSRWKKPPRRMVPIQSKSKSLVTKKGVSSFVMGQIAFACNRRNNAMQHRNVSCLSHTKLKEIGSNKYFHVTVDNIDVTHHVNDQQLDRRTELLHGTFGYAHIQNGDIAGAYNLRAYSAQQASLPRVNLQHLLPTSQSDSSFTTGIKAQIYRPLGDLDCLVIDEQLDALSKGLET</sequence>
<gene>
    <name evidence="1" type="primary">BQ5605_C007g04860</name>
    <name evidence="1" type="ORF">BQ5605_C007G04860</name>
</gene>
<keyword evidence="2" id="KW-1185">Reference proteome</keyword>
<evidence type="ECO:0000313" key="1">
    <source>
        <dbReference type="EMBL" id="SGY64013.1"/>
    </source>
</evidence>
<dbReference type="AlphaFoldDB" id="A0A2X0M869"/>
<dbReference type="Proteomes" id="UP000249464">
    <property type="component" value="Unassembled WGS sequence"/>
</dbReference>
<organism evidence="1 2">
    <name type="scientific">Microbotryum silenes-dioicae</name>
    <dbReference type="NCBI Taxonomy" id="796604"/>
    <lineage>
        <taxon>Eukaryota</taxon>
        <taxon>Fungi</taxon>
        <taxon>Dikarya</taxon>
        <taxon>Basidiomycota</taxon>
        <taxon>Pucciniomycotina</taxon>
        <taxon>Microbotryomycetes</taxon>
        <taxon>Microbotryales</taxon>
        <taxon>Microbotryaceae</taxon>
        <taxon>Microbotryum</taxon>
    </lineage>
</organism>